<dbReference type="GO" id="GO:0003677">
    <property type="term" value="F:DNA binding"/>
    <property type="evidence" value="ECO:0007669"/>
    <property type="project" value="UniProtKB-KW"/>
</dbReference>
<dbReference type="AlphaFoldDB" id="A0A1H7X9C1"/>
<dbReference type="Gene3D" id="1.10.10.2840">
    <property type="entry name" value="PucR C-terminal helix-turn-helix domain"/>
    <property type="match status" value="1"/>
</dbReference>
<dbReference type="InterPro" id="IPR042070">
    <property type="entry name" value="PucR_C-HTH_sf"/>
</dbReference>
<name>A0A1H7X9C1_STRJI</name>
<gene>
    <name evidence="4" type="ORF">SAMN05414137_12319</name>
</gene>
<keyword evidence="4" id="KW-0238">DNA-binding</keyword>
<dbReference type="Pfam" id="PF17853">
    <property type="entry name" value="GGDEF_2"/>
    <property type="match status" value="1"/>
</dbReference>
<evidence type="ECO:0000259" key="3">
    <source>
        <dbReference type="Pfam" id="PF17853"/>
    </source>
</evidence>
<dbReference type="Proteomes" id="UP000183015">
    <property type="component" value="Unassembled WGS sequence"/>
</dbReference>
<reference evidence="5" key="1">
    <citation type="submission" date="2016-10" db="EMBL/GenBank/DDBJ databases">
        <authorList>
            <person name="Varghese N."/>
        </authorList>
    </citation>
    <scope>NUCLEOTIDE SEQUENCE [LARGE SCALE GENOMIC DNA]</scope>
    <source>
        <strain evidence="5">DSM 45096 / BCRC 16803 / CGMCC 4.1857 / CIP 109030 / JCM 12277 / KCTC 19219 / NBRC 100920 / 33214</strain>
    </source>
</reference>
<dbReference type="InterPro" id="IPR025736">
    <property type="entry name" value="PucR_C-HTH_dom"/>
</dbReference>
<evidence type="ECO:0000256" key="1">
    <source>
        <dbReference type="ARBA" id="ARBA00006754"/>
    </source>
</evidence>
<keyword evidence="5" id="KW-1185">Reference proteome</keyword>
<dbReference type="InterPro" id="IPR041522">
    <property type="entry name" value="CdaR_GGDEF"/>
</dbReference>
<sequence>MDSLRPRATLGRVLDDLGTTLLALVHGTPDAAEHIGGVAIYDPLDSPDLPPGAVVLGVSLQGDEATIEALRDMGAKGASALVLRAPVTTSPEVAEAAAKAGIVVFALTRGAAWAQLVVMLRSLLTVDTVSQAEPGTLGGVPTGDLFALANAITALLDAPVTIEDRSSRLLAFSGRQDEADGPRVEAILGRQVPEETTQVYLDRGVFRALYRSDHPIWIDPDRLGLDQMPRTAIAVRAGDEVLGFIWATMRARPTDEQVQALVEGAKVVALHLLRARAGEDAESRLRSDLVATALEGGPEAREALARLGLADQPVVLLALEVLDSPVQDRSLAKDTSMEAVRRRLSDAFAVHLTALDPRSASALVGNIAYGLMPTSRHGADAENHAISIASEFLDRVRRYRAVVGVGPLAHTPDELAHSRTTAGRALRVLRAQNGGGPRAASLSHVHLEALLLELMDLADARGDAVSGPISQLIAYDAEHKSNLLDSLSAWFDAFGDVTEAATLLAIHPNTLRYRLRRISEICEVDLADPHTRLAMMVQLRMAKDRHGEE</sequence>
<feature type="domain" description="CdaR GGDEF-like" evidence="3">
    <location>
        <begin position="298"/>
        <end position="428"/>
    </location>
</feature>
<dbReference type="InterPro" id="IPR051448">
    <property type="entry name" value="CdaR-like_regulators"/>
</dbReference>
<proteinExistence type="inferred from homology"/>
<dbReference type="EMBL" id="FOAZ01000023">
    <property type="protein sequence ID" value="SEM29767.1"/>
    <property type="molecule type" value="Genomic_DNA"/>
</dbReference>
<dbReference type="Pfam" id="PF13556">
    <property type="entry name" value="HTH_30"/>
    <property type="match status" value="1"/>
</dbReference>
<dbReference type="STRING" id="235985.SAMN05414137_12319"/>
<comment type="similarity">
    <text evidence="1">Belongs to the CdaR family.</text>
</comment>
<evidence type="ECO:0000313" key="5">
    <source>
        <dbReference type="Proteomes" id="UP000183015"/>
    </source>
</evidence>
<dbReference type="eggNOG" id="COG2508">
    <property type="taxonomic scope" value="Bacteria"/>
</dbReference>
<dbReference type="PANTHER" id="PTHR33744">
    <property type="entry name" value="CARBOHYDRATE DIACID REGULATOR"/>
    <property type="match status" value="1"/>
</dbReference>
<dbReference type="PANTHER" id="PTHR33744:SF17">
    <property type="entry name" value="CONSERVED PROTEIN"/>
    <property type="match status" value="1"/>
</dbReference>
<feature type="domain" description="PucR C-terminal helix-turn-helix" evidence="2">
    <location>
        <begin position="483"/>
        <end position="540"/>
    </location>
</feature>
<organism evidence="4 5">
    <name type="scientific">Streptacidiphilus jiangxiensis</name>
    <dbReference type="NCBI Taxonomy" id="235985"/>
    <lineage>
        <taxon>Bacteria</taxon>
        <taxon>Bacillati</taxon>
        <taxon>Actinomycetota</taxon>
        <taxon>Actinomycetes</taxon>
        <taxon>Kitasatosporales</taxon>
        <taxon>Streptomycetaceae</taxon>
        <taxon>Streptacidiphilus</taxon>
    </lineage>
</organism>
<evidence type="ECO:0000259" key="2">
    <source>
        <dbReference type="Pfam" id="PF13556"/>
    </source>
</evidence>
<accession>A0A1H7X9C1</accession>
<protein>
    <submittedName>
        <fullName evidence="4">DNA-binding transcriptional regulator, PucR family</fullName>
    </submittedName>
</protein>
<evidence type="ECO:0000313" key="4">
    <source>
        <dbReference type="EMBL" id="SEM29767.1"/>
    </source>
</evidence>